<dbReference type="HOGENOM" id="CLU_091705_7_2_4"/>
<keyword evidence="1" id="KW-0488">Methylation</keyword>
<dbReference type="KEGG" id="jag:GJA_1327"/>
<accession>W0V330</accession>
<dbReference type="SUPFAM" id="SSF54523">
    <property type="entry name" value="Pili subunits"/>
    <property type="match status" value="1"/>
</dbReference>
<keyword evidence="2" id="KW-0472">Membrane</keyword>
<proteinExistence type="predicted"/>
<dbReference type="STRING" id="1349767.GJA_1327"/>
<name>W0V330_9BURK</name>
<dbReference type="GO" id="GO:0015627">
    <property type="term" value="C:type II protein secretion system complex"/>
    <property type="evidence" value="ECO:0007669"/>
    <property type="project" value="InterPro"/>
</dbReference>
<dbReference type="InterPro" id="IPR045584">
    <property type="entry name" value="Pilin-like"/>
</dbReference>
<evidence type="ECO:0000256" key="2">
    <source>
        <dbReference type="SAM" id="Phobius"/>
    </source>
</evidence>
<dbReference type="InterPro" id="IPR000983">
    <property type="entry name" value="Bac_GSPG_pilin"/>
</dbReference>
<evidence type="ECO:0000313" key="3">
    <source>
        <dbReference type="EMBL" id="CDG81980.1"/>
    </source>
</evidence>
<dbReference type="eggNOG" id="COG2165">
    <property type="taxonomic scope" value="Bacteria"/>
</dbReference>
<keyword evidence="4" id="KW-1185">Reference proteome</keyword>
<keyword evidence="2" id="KW-1133">Transmembrane helix</keyword>
<dbReference type="PRINTS" id="PR00813">
    <property type="entry name" value="BCTERIALGSPG"/>
</dbReference>
<dbReference type="EMBL" id="HG322949">
    <property type="protein sequence ID" value="CDG81980.1"/>
    <property type="molecule type" value="Genomic_DNA"/>
</dbReference>
<dbReference type="PATRIC" id="fig|1349767.4.peg.3037"/>
<evidence type="ECO:0000313" key="4">
    <source>
        <dbReference type="Proteomes" id="UP000027604"/>
    </source>
</evidence>
<dbReference type="PROSITE" id="PS00409">
    <property type="entry name" value="PROKAR_NTER_METHYL"/>
    <property type="match status" value="1"/>
</dbReference>
<reference evidence="3 4" key="1">
    <citation type="journal article" date="2015" name="Genome Announc.">
        <title>Genome Sequence of Mushroom Soft-Rot Pathogen Janthinobacterium agaricidamnosum.</title>
        <authorList>
            <person name="Graupner K."/>
            <person name="Lackner G."/>
            <person name="Hertweck C."/>
        </authorList>
    </citation>
    <scope>NUCLEOTIDE SEQUENCE [LARGE SCALE GENOMIC DNA]</scope>
    <source>
        <strain evidence="4">NBRC 102515 / DSM 9628</strain>
    </source>
</reference>
<dbReference type="AlphaFoldDB" id="W0V330"/>
<dbReference type="NCBIfam" id="TIGR02532">
    <property type="entry name" value="IV_pilin_GFxxxE"/>
    <property type="match status" value="1"/>
</dbReference>
<organism evidence="3 4">
    <name type="scientific">Janthinobacterium agaricidamnosum NBRC 102515 = DSM 9628</name>
    <dbReference type="NCBI Taxonomy" id="1349767"/>
    <lineage>
        <taxon>Bacteria</taxon>
        <taxon>Pseudomonadati</taxon>
        <taxon>Pseudomonadota</taxon>
        <taxon>Betaproteobacteria</taxon>
        <taxon>Burkholderiales</taxon>
        <taxon>Oxalobacteraceae</taxon>
        <taxon>Janthinobacterium</taxon>
    </lineage>
</organism>
<dbReference type="GO" id="GO:0015628">
    <property type="term" value="P:protein secretion by the type II secretion system"/>
    <property type="evidence" value="ECO:0007669"/>
    <property type="project" value="InterPro"/>
</dbReference>
<sequence>MVDGAARRGFTLIELLVVMALIGMLLSLSVPRYFGNVDKARESVLRQDLALMRDAIDKYFGDVGLYPESLDEIVARRYLRKIPVDPITQRADSWIVVAPEKKETGNVFDIKSGAPGRARDGSEYADW</sequence>
<feature type="transmembrane region" description="Helical" evidence="2">
    <location>
        <begin position="12"/>
        <end position="34"/>
    </location>
</feature>
<dbReference type="OrthoDB" id="9795612at2"/>
<dbReference type="InterPro" id="IPR012902">
    <property type="entry name" value="N_methyl_site"/>
</dbReference>
<dbReference type="RefSeq" id="WP_038489981.1">
    <property type="nucleotide sequence ID" value="NZ_BCTH01000120.1"/>
</dbReference>
<gene>
    <name evidence="3" type="ORF">GJA_1327</name>
</gene>
<dbReference type="Pfam" id="PF07963">
    <property type="entry name" value="N_methyl"/>
    <property type="match status" value="1"/>
</dbReference>
<dbReference type="Gene3D" id="3.30.700.10">
    <property type="entry name" value="Glycoprotein, Type 4 Pilin"/>
    <property type="match status" value="1"/>
</dbReference>
<dbReference type="Proteomes" id="UP000027604">
    <property type="component" value="Chromosome I"/>
</dbReference>
<evidence type="ECO:0000256" key="1">
    <source>
        <dbReference type="ARBA" id="ARBA00022481"/>
    </source>
</evidence>
<keyword evidence="2" id="KW-0812">Transmembrane</keyword>
<protein>
    <submittedName>
        <fullName evidence="3">Prepilin-type N-terminal cleavage/methylation domain protein</fullName>
    </submittedName>
</protein>